<keyword evidence="2" id="KW-0808">Transferase</keyword>
<evidence type="ECO:0000313" key="20">
    <source>
        <dbReference type="Proteomes" id="UP000184267"/>
    </source>
</evidence>
<dbReference type="InterPro" id="IPR043502">
    <property type="entry name" value="DNA/RNA_pol_sf"/>
</dbReference>
<dbReference type="GO" id="GO:0005634">
    <property type="term" value="C:nucleus"/>
    <property type="evidence" value="ECO:0007669"/>
    <property type="project" value="UniProtKB-ARBA"/>
</dbReference>
<feature type="region of interest" description="Disordered" evidence="16">
    <location>
        <begin position="1475"/>
        <end position="1590"/>
    </location>
</feature>
<proteinExistence type="predicted"/>
<dbReference type="GO" id="GO:0004190">
    <property type="term" value="F:aspartic-type endopeptidase activity"/>
    <property type="evidence" value="ECO:0007669"/>
    <property type="project" value="UniProtKB-KW"/>
</dbReference>
<evidence type="ECO:0000259" key="17">
    <source>
        <dbReference type="PROSITE" id="PS50878"/>
    </source>
</evidence>
<evidence type="ECO:0000256" key="3">
    <source>
        <dbReference type="ARBA" id="ARBA00022695"/>
    </source>
</evidence>
<feature type="compositionally biased region" description="Pro residues" evidence="16">
    <location>
        <begin position="1480"/>
        <end position="1501"/>
    </location>
</feature>
<evidence type="ECO:0000256" key="1">
    <source>
        <dbReference type="ARBA" id="ARBA00022670"/>
    </source>
</evidence>
<evidence type="ECO:0000256" key="9">
    <source>
        <dbReference type="ARBA" id="ARBA00022842"/>
    </source>
</evidence>
<dbReference type="GO" id="GO:0015074">
    <property type="term" value="P:DNA integration"/>
    <property type="evidence" value="ECO:0007669"/>
    <property type="project" value="UniProtKB-KW"/>
</dbReference>
<dbReference type="GO" id="GO:0046872">
    <property type="term" value="F:metal ion binding"/>
    <property type="evidence" value="ECO:0007669"/>
    <property type="project" value="UniProtKB-KW"/>
</dbReference>
<dbReference type="PROSITE" id="PS50994">
    <property type="entry name" value="INTEGRASE"/>
    <property type="match status" value="1"/>
</dbReference>
<dbReference type="CDD" id="cd09274">
    <property type="entry name" value="RNase_HI_RT_Ty3"/>
    <property type="match status" value="1"/>
</dbReference>
<dbReference type="GO" id="GO:0003887">
    <property type="term" value="F:DNA-directed DNA polymerase activity"/>
    <property type="evidence" value="ECO:0007669"/>
    <property type="project" value="UniProtKB-KW"/>
</dbReference>
<evidence type="ECO:0000256" key="7">
    <source>
        <dbReference type="ARBA" id="ARBA00022759"/>
    </source>
</evidence>
<dbReference type="InterPro" id="IPR043128">
    <property type="entry name" value="Rev_trsase/Diguanyl_cyclase"/>
</dbReference>
<keyword evidence="13" id="KW-0239">DNA-directed DNA polymerase</keyword>
<dbReference type="Pfam" id="PF17917">
    <property type="entry name" value="RT_RNaseH"/>
    <property type="match status" value="1"/>
</dbReference>
<dbReference type="SUPFAM" id="SSF53098">
    <property type="entry name" value="Ribonuclease H-like"/>
    <property type="match status" value="1"/>
</dbReference>
<keyword evidence="20" id="KW-1185">Reference proteome</keyword>
<evidence type="ECO:0000259" key="18">
    <source>
        <dbReference type="PROSITE" id="PS50994"/>
    </source>
</evidence>
<feature type="compositionally biased region" description="Basic residues" evidence="16">
    <location>
        <begin position="1548"/>
        <end position="1566"/>
    </location>
</feature>
<dbReference type="SUPFAM" id="SSF56672">
    <property type="entry name" value="DNA/RNA polymerases"/>
    <property type="match status" value="1"/>
</dbReference>
<evidence type="ECO:0000256" key="4">
    <source>
        <dbReference type="ARBA" id="ARBA00022722"/>
    </source>
</evidence>
<dbReference type="InterPro" id="IPR000477">
    <property type="entry name" value="RT_dom"/>
</dbReference>
<keyword evidence="1" id="KW-0645">Protease</keyword>
<dbReference type="PANTHER" id="PTHR37984:SF5">
    <property type="entry name" value="PROTEIN NYNRIN-LIKE"/>
    <property type="match status" value="1"/>
</dbReference>
<comment type="caution">
    <text evidence="19">The sequence shown here is derived from an EMBL/GenBank/DDBJ whole genome shotgun (WGS) entry which is preliminary data.</text>
</comment>
<evidence type="ECO:0000256" key="14">
    <source>
        <dbReference type="ARBA" id="ARBA00023125"/>
    </source>
</evidence>
<dbReference type="Gene3D" id="3.30.70.270">
    <property type="match status" value="2"/>
</dbReference>
<dbReference type="InterPro" id="IPR050951">
    <property type="entry name" value="Retrovirus_Pol_polyprotein"/>
</dbReference>
<evidence type="ECO:0000313" key="19">
    <source>
        <dbReference type="EMBL" id="OJT01907.1"/>
    </source>
</evidence>
<dbReference type="GO" id="GO:0006310">
    <property type="term" value="P:DNA recombination"/>
    <property type="evidence" value="ECO:0007669"/>
    <property type="project" value="UniProtKB-KW"/>
</dbReference>
<dbReference type="GO" id="GO:0003677">
    <property type="term" value="F:DNA binding"/>
    <property type="evidence" value="ECO:0007669"/>
    <property type="project" value="UniProtKB-KW"/>
</dbReference>
<dbReference type="Pfam" id="PF00078">
    <property type="entry name" value="RVT_1"/>
    <property type="match status" value="1"/>
</dbReference>
<feature type="domain" description="Integrase catalytic" evidence="18">
    <location>
        <begin position="726"/>
        <end position="885"/>
    </location>
</feature>
<name>A0A1M2V2Z0_TRAPU</name>
<evidence type="ECO:0000256" key="10">
    <source>
        <dbReference type="ARBA" id="ARBA00022884"/>
    </source>
</evidence>
<dbReference type="Proteomes" id="UP000184267">
    <property type="component" value="Unassembled WGS sequence"/>
</dbReference>
<feature type="region of interest" description="Disordered" evidence="16">
    <location>
        <begin position="1354"/>
        <end position="1398"/>
    </location>
</feature>
<dbReference type="InterPro" id="IPR001584">
    <property type="entry name" value="Integrase_cat-core"/>
</dbReference>
<evidence type="ECO:0000256" key="5">
    <source>
        <dbReference type="ARBA" id="ARBA00022723"/>
    </source>
</evidence>
<feature type="compositionally biased region" description="Polar residues" evidence="16">
    <location>
        <begin position="1688"/>
        <end position="1698"/>
    </location>
</feature>
<keyword evidence="15" id="KW-0233">DNA recombination</keyword>
<dbReference type="Gene3D" id="3.10.10.10">
    <property type="entry name" value="HIV Type 1 Reverse Transcriptase, subunit A, domain 1"/>
    <property type="match status" value="1"/>
</dbReference>
<dbReference type="GO" id="GO:0003723">
    <property type="term" value="F:RNA binding"/>
    <property type="evidence" value="ECO:0007669"/>
    <property type="project" value="UniProtKB-KW"/>
</dbReference>
<dbReference type="InterPro" id="IPR041373">
    <property type="entry name" value="RT_RNaseH"/>
</dbReference>
<keyword evidence="10" id="KW-0694">RNA-binding</keyword>
<dbReference type="GO" id="GO:0003964">
    <property type="term" value="F:RNA-directed DNA polymerase activity"/>
    <property type="evidence" value="ECO:0007669"/>
    <property type="project" value="UniProtKB-KW"/>
</dbReference>
<dbReference type="Pfam" id="PF17921">
    <property type="entry name" value="Integrase_H2C2"/>
    <property type="match status" value="1"/>
</dbReference>
<gene>
    <name evidence="19" type="ORF">TRAPUB_7641</name>
</gene>
<dbReference type="EMBL" id="MNAD01001714">
    <property type="protein sequence ID" value="OJT01907.1"/>
    <property type="molecule type" value="Genomic_DNA"/>
</dbReference>
<evidence type="ECO:0000256" key="12">
    <source>
        <dbReference type="ARBA" id="ARBA00022918"/>
    </source>
</evidence>
<feature type="compositionally biased region" description="Acidic residues" evidence="16">
    <location>
        <begin position="1373"/>
        <end position="1383"/>
    </location>
</feature>
<keyword evidence="8" id="KW-0378">Hydrolase</keyword>
<feature type="region of interest" description="Disordered" evidence="16">
    <location>
        <begin position="1605"/>
        <end position="1728"/>
    </location>
</feature>
<dbReference type="Gene3D" id="3.30.420.10">
    <property type="entry name" value="Ribonuclease H-like superfamily/Ribonuclease H"/>
    <property type="match status" value="1"/>
</dbReference>
<dbReference type="CDD" id="cd00024">
    <property type="entry name" value="CD_CSD"/>
    <property type="match status" value="1"/>
</dbReference>
<dbReference type="GO" id="GO:0006508">
    <property type="term" value="P:proteolysis"/>
    <property type="evidence" value="ECO:0007669"/>
    <property type="project" value="UniProtKB-KW"/>
</dbReference>
<dbReference type="OrthoDB" id="3206744at2759"/>
<feature type="region of interest" description="Disordered" evidence="16">
    <location>
        <begin position="1"/>
        <end position="36"/>
    </location>
</feature>
<reference evidence="19 20" key="1">
    <citation type="submission" date="2016-10" db="EMBL/GenBank/DDBJ databases">
        <title>Genome sequence of the basidiomycete white-rot fungus Trametes pubescens.</title>
        <authorList>
            <person name="Makela M.R."/>
            <person name="Granchi Z."/>
            <person name="Peng M."/>
            <person name="De Vries R.P."/>
            <person name="Grigoriev I."/>
            <person name="Riley R."/>
            <person name="Hilden K."/>
        </authorList>
    </citation>
    <scope>NUCLEOTIDE SEQUENCE [LARGE SCALE GENOMIC DNA]</scope>
    <source>
        <strain evidence="19 20">FBCC735</strain>
    </source>
</reference>
<dbReference type="Pfam" id="PF24626">
    <property type="entry name" value="SH3_Tf2-1"/>
    <property type="match status" value="1"/>
</dbReference>
<dbReference type="Pfam" id="PF00665">
    <property type="entry name" value="rve"/>
    <property type="match status" value="1"/>
</dbReference>
<evidence type="ECO:0000256" key="16">
    <source>
        <dbReference type="SAM" id="MobiDB-lite"/>
    </source>
</evidence>
<evidence type="ECO:0000256" key="13">
    <source>
        <dbReference type="ARBA" id="ARBA00022932"/>
    </source>
</evidence>
<evidence type="ECO:0000256" key="8">
    <source>
        <dbReference type="ARBA" id="ARBA00022801"/>
    </source>
</evidence>
<dbReference type="InterPro" id="IPR036397">
    <property type="entry name" value="RNaseH_sf"/>
</dbReference>
<feature type="compositionally biased region" description="Polar residues" evidence="16">
    <location>
        <begin position="16"/>
        <end position="31"/>
    </location>
</feature>
<feature type="compositionally biased region" description="Low complexity" evidence="16">
    <location>
        <begin position="1655"/>
        <end position="1685"/>
    </location>
</feature>
<feature type="compositionally biased region" description="Basic and acidic residues" evidence="16">
    <location>
        <begin position="1538"/>
        <end position="1547"/>
    </location>
</feature>
<dbReference type="InterPro" id="IPR041588">
    <property type="entry name" value="Integrase_H2C2"/>
</dbReference>
<dbReference type="Gene3D" id="1.10.340.70">
    <property type="match status" value="1"/>
</dbReference>
<evidence type="ECO:0000256" key="6">
    <source>
        <dbReference type="ARBA" id="ARBA00022750"/>
    </source>
</evidence>
<organism evidence="19 20">
    <name type="scientific">Trametes pubescens</name>
    <name type="common">White-rot fungus</name>
    <dbReference type="NCBI Taxonomy" id="154538"/>
    <lineage>
        <taxon>Eukaryota</taxon>
        <taxon>Fungi</taxon>
        <taxon>Dikarya</taxon>
        <taxon>Basidiomycota</taxon>
        <taxon>Agaricomycotina</taxon>
        <taxon>Agaricomycetes</taxon>
        <taxon>Polyporales</taxon>
        <taxon>Polyporaceae</taxon>
        <taxon>Trametes</taxon>
    </lineage>
</organism>
<accession>A0A1M2V2Z0</accession>
<dbReference type="InterPro" id="IPR012337">
    <property type="entry name" value="RNaseH-like_sf"/>
</dbReference>
<feature type="compositionally biased region" description="Basic residues" evidence="16">
    <location>
        <begin position="1387"/>
        <end position="1397"/>
    </location>
</feature>
<dbReference type="GO" id="GO:0004519">
    <property type="term" value="F:endonuclease activity"/>
    <property type="evidence" value="ECO:0007669"/>
    <property type="project" value="UniProtKB-KW"/>
</dbReference>
<feature type="domain" description="Reverse transcriptase" evidence="17">
    <location>
        <begin position="113"/>
        <end position="292"/>
    </location>
</feature>
<dbReference type="SUPFAM" id="SSF54160">
    <property type="entry name" value="Chromo domain-like"/>
    <property type="match status" value="1"/>
</dbReference>
<keyword evidence="3" id="KW-0548">Nucleotidyltransferase</keyword>
<evidence type="ECO:0000256" key="15">
    <source>
        <dbReference type="ARBA" id="ARBA00023172"/>
    </source>
</evidence>
<feature type="region of interest" description="Disordered" evidence="16">
    <location>
        <begin position="1957"/>
        <end position="2005"/>
    </location>
</feature>
<keyword evidence="12" id="KW-0695">RNA-directed DNA polymerase</keyword>
<dbReference type="Gene3D" id="2.40.50.40">
    <property type="match status" value="1"/>
</dbReference>
<feature type="compositionally biased region" description="Pro residues" evidence="16">
    <location>
        <begin position="1605"/>
        <end position="1615"/>
    </location>
</feature>
<protein>
    <submittedName>
        <fullName evidence="19">Retrovirus-related Pol polyprotein from transposon 412</fullName>
    </submittedName>
</protein>
<keyword evidence="7" id="KW-0255">Endonuclease</keyword>
<keyword evidence="4" id="KW-0540">Nuclease</keyword>
<sequence length="2005" mass="225260">MAAARVRATPLDETPASISSTDTILPTSTRAAPSEPRTMPVIVSDADELGLLRHTLIQEYVDLFQPVPPGLPPLRDINHMIPLVDPDKRYHYHLSRCPEVLRTQLSDKIQKYTAAGWWEPRPADQAAPLLCVYKKDGGLRTVVDLRQRNENTVRDVTPFPDQDQIRNDVARARFRSKLDMSDAYEQTRIVNEDVHKTVFASIFGTLISHVMQQGDCNAPSTFQRLMTHIFRERIGRTVHVYLDDIFIYTDTLADHVQHVKWVFDKLREQRLFLSPKKVDLLSPSMDCLGHLIDDRGLHADSDKMIRVRDWPVPQTWHDVQRFLGLVQYLAHFMPDMSVYTGPLSSIMRNGQSFYWRPLHQKCFDQIKLLACKSPILRPINPQHSDPIWLVTDASHSGVGAMYGQGPSWEACRPAGFMSKKFTSAQFSYFTFEQEALAVVESLLKWEDKLLGRRFTIVTDHKALRFLKEKRKLIPRLQRWMEYIGRFDYEILWVEGVSNRVADALSRYYTNEEANAPHPPYDLVSGDARLDPDGDTLDRERILELRATRIEDLREDRELEAARIAQHQPRILADEDEPGADPTAGESTGVGRPLDAIIAAAVDIPSLARAAYAADAFFAKVLSAPTEHARFKVDAGLIWHLTRDSQWVLCVPKARHGPRLLTEIIITHAHDALGHLGYRRTSDYARRWFWWPSIGTSIEKFCRSCGTCQTTKASTQRPAGLLHSLPLPDQPWASIAMDFVGPFPDCDGFDYLWVIVDRFTGAVHLVPTQTTVRASGLAWLFLREIVRLHGLPTSIVSDRDSKFISKFWREVHRLLGTKLLMSTAYHPQTDGTSERAVRTVSQMLRAVVSPDQRDWARKVPMVEFAMNSSRNASTGYAPFELAGAFMPRMIPQLTAEPALPGVRDFAERALDYLAQAHDSLIASRVEQTHYANRRRRPEDGPVPSHFAEGQLVYLSTEKLHLPKGRAHKLLPKFVGPYPITRASPSTSTYTLALPTVLLDRGIRPTFHVSRLRPHEPNDDIMFPHREVAVYYDFGEDPEREYLVDEVLAHEWRGPDIRFLVQWVAGDATWEPLAHVNELQALDRYLETLGVQSWSDLPRPTVREPHAPARQLVPASTMRAVTRVGADRPPAPPTTTRALTRVDSVPIPGASTQEGQVHAIGAGPVPSSPPIAPDAEPDTRRSSRPRKPRVPTPAPVPSSISIPLDSHALPSQMAHPASQSSVVPNTATPARVSAHTAAPNNPLPALRPTLWHWEWLPDRKVIAHPQGCPTCDGYLDHLELEQELDIKSLQFAEEERRKYFVRGEYTLGYSRGQEEAHTDAAVRQSFDSAREIARLRATVRLLEGKCDKLETSLNTLSTASGIEPPVEEGYRTLSDDDDDDDDEPDMAGSRRRKKGKARAIAKPTNAQIGQAMQLYFARRASRWDVHQQDLQRLRENALASRAPAVRIDAEGDVLMRSPVISSRSLQASIHCVQPEAARVAPPSLPRLPPQQQRPPPHRAPSPPRAEAQVARHAHRRPYGVATRPDAPAPVVPACRARSPSPDRRDDYANGRRRSRSRSRSRVARKRSQRSPPPSGYQRRRSRSLSYDTDRAHGGSCYAPALDPYRLQPPPHYYPPPGGLAHGGRGAPPYGEVPYGYPPPTDRYAPPFWQQPHPQAEQFAPMPLFQQPQPQQPAPQISQQPQQSQQPLGYPTNTQGMASGSRTREPAYAGRPSLGPAPQYNSDTAPPIPTTVDDLQRLMDMASQRTTAGLIASAKIRYWMKERQGTRADNAVETALRQYRVPQWFREEYEPLRAARAKERAHLREAGAVISRPPPDGPFEDWVRYLNDGPEPNVLSRHVRRNPDTQLVEVDDLRGYLRVSRLAFVITPGVARNDRRARRQEVLRLLAQLFQSRAHYESELARTGYAVHPTVNLSAYRGPIPATMDDVIRHVTDRGIAPDTIHPELSSWAAQFAPSVPLPVPATVAPTEEENPVEESTSVPAPVGDETPSTTPAEPALPLTDVDVEMHG</sequence>
<keyword evidence="5" id="KW-0479">Metal-binding</keyword>
<dbReference type="STRING" id="154538.A0A1M2V2Z0"/>
<keyword evidence="6" id="KW-0064">Aspartyl protease</keyword>
<dbReference type="CDD" id="cd01647">
    <property type="entry name" value="RT_LTR"/>
    <property type="match status" value="1"/>
</dbReference>
<evidence type="ECO:0000256" key="11">
    <source>
        <dbReference type="ARBA" id="ARBA00022908"/>
    </source>
</evidence>
<keyword evidence="11" id="KW-0229">DNA integration</keyword>
<feature type="region of interest" description="Disordered" evidence="16">
    <location>
        <begin position="1121"/>
        <end position="1202"/>
    </location>
</feature>
<evidence type="ECO:0000256" key="2">
    <source>
        <dbReference type="ARBA" id="ARBA00022679"/>
    </source>
</evidence>
<keyword evidence="9" id="KW-0460">Magnesium</keyword>
<keyword evidence="14" id="KW-0238">DNA-binding</keyword>
<dbReference type="PROSITE" id="PS50878">
    <property type="entry name" value="RT_POL"/>
    <property type="match status" value="1"/>
</dbReference>
<dbReference type="PANTHER" id="PTHR37984">
    <property type="entry name" value="PROTEIN CBG26694"/>
    <property type="match status" value="1"/>
</dbReference>
<dbReference type="InterPro" id="IPR016197">
    <property type="entry name" value="Chromo-like_dom_sf"/>
</dbReference>
<dbReference type="InterPro" id="IPR056924">
    <property type="entry name" value="SH3_Tf2-1"/>
</dbReference>